<evidence type="ECO:0000313" key="9">
    <source>
        <dbReference type="EMBL" id="RXN39264.1"/>
    </source>
</evidence>
<gene>
    <name evidence="9" type="ORF">ROHU_000350</name>
    <name evidence="8" type="ORF">ROHU_013525</name>
</gene>
<proteinExistence type="inferred from homology"/>
<keyword evidence="4 7" id="KW-1133">Transmembrane helix</keyword>
<evidence type="ECO:0000256" key="5">
    <source>
        <dbReference type="ARBA" id="ARBA00023136"/>
    </source>
</evidence>
<evidence type="ECO:0000256" key="7">
    <source>
        <dbReference type="SAM" id="Phobius"/>
    </source>
</evidence>
<comment type="caution">
    <text evidence="8">The sequence shown here is derived from an EMBL/GenBank/DDBJ whole genome shotgun (WGS) entry which is preliminary data.</text>
</comment>
<dbReference type="PANTHER" id="PTHR14948">
    <property type="entry name" value="NG5"/>
    <property type="match status" value="1"/>
</dbReference>
<evidence type="ECO:0000256" key="1">
    <source>
        <dbReference type="ARBA" id="ARBA00004370"/>
    </source>
</evidence>
<dbReference type="InterPro" id="IPR007593">
    <property type="entry name" value="CD225/Dispanin_fam"/>
</dbReference>
<dbReference type="EMBL" id="QBIY01013485">
    <property type="protein sequence ID" value="RXN03245.1"/>
    <property type="molecule type" value="Genomic_DNA"/>
</dbReference>
<dbReference type="InterPro" id="IPR051423">
    <property type="entry name" value="CD225/Dispanin"/>
</dbReference>
<feature type="compositionally biased region" description="Polar residues" evidence="6">
    <location>
        <begin position="1"/>
        <end position="21"/>
    </location>
</feature>
<evidence type="ECO:0000256" key="6">
    <source>
        <dbReference type="SAM" id="MobiDB-lite"/>
    </source>
</evidence>
<dbReference type="Pfam" id="PF04505">
    <property type="entry name" value="CD225"/>
    <property type="match status" value="1"/>
</dbReference>
<name>A0A498LD52_LABRO</name>
<evidence type="ECO:0000256" key="3">
    <source>
        <dbReference type="ARBA" id="ARBA00022692"/>
    </source>
</evidence>
<dbReference type="Proteomes" id="UP000290572">
    <property type="component" value="Unassembled WGS sequence"/>
</dbReference>
<dbReference type="AlphaFoldDB" id="A0A498LD52"/>
<feature type="compositionally biased region" description="Pro residues" evidence="6">
    <location>
        <begin position="24"/>
        <end position="47"/>
    </location>
</feature>
<dbReference type="PANTHER" id="PTHR14948:SF46">
    <property type="entry name" value="DISPANIN SUBFAMILY A MEMBER 2B-LIKE-RELATED"/>
    <property type="match status" value="1"/>
</dbReference>
<evidence type="ECO:0000256" key="4">
    <source>
        <dbReference type="ARBA" id="ARBA00022989"/>
    </source>
</evidence>
<sequence>MDPSQSLNQPPSYDSSENSKMPATAPPAYQPNPAGYPPSFPSQPVPQGPYAQGPCPAQTVVNVQPAVFVMSAQQASPEPDYMCCSIFVMLCCCCPLGLVALIYSCSTRDANYAGQQQLAKRNSTMARTLNHIGLGIGIVIIVIVIVFQTVMRSG</sequence>
<accession>A0A498LD52</accession>
<keyword evidence="10" id="KW-1185">Reference proteome</keyword>
<dbReference type="STRING" id="84645.A0A498LD52"/>
<organism evidence="8 10">
    <name type="scientific">Labeo rohita</name>
    <name type="common">Indian major carp</name>
    <name type="synonym">Cyprinus rohita</name>
    <dbReference type="NCBI Taxonomy" id="84645"/>
    <lineage>
        <taxon>Eukaryota</taxon>
        <taxon>Metazoa</taxon>
        <taxon>Chordata</taxon>
        <taxon>Craniata</taxon>
        <taxon>Vertebrata</taxon>
        <taxon>Euteleostomi</taxon>
        <taxon>Actinopterygii</taxon>
        <taxon>Neopterygii</taxon>
        <taxon>Teleostei</taxon>
        <taxon>Ostariophysi</taxon>
        <taxon>Cypriniformes</taxon>
        <taxon>Cyprinidae</taxon>
        <taxon>Labeoninae</taxon>
        <taxon>Labeonini</taxon>
        <taxon>Labeo</taxon>
    </lineage>
</organism>
<comment type="similarity">
    <text evidence="2">Belongs to the CD225/Dispanin family.</text>
</comment>
<reference evidence="8 10" key="1">
    <citation type="submission" date="2018-03" db="EMBL/GenBank/DDBJ databases">
        <title>Draft genome sequence of Rohu Carp (Labeo rohita).</title>
        <authorList>
            <person name="Das P."/>
            <person name="Kushwaha B."/>
            <person name="Joshi C.G."/>
            <person name="Kumar D."/>
            <person name="Nagpure N.S."/>
            <person name="Sahoo L."/>
            <person name="Das S.P."/>
            <person name="Bit A."/>
            <person name="Patnaik S."/>
            <person name="Meher P.K."/>
            <person name="Jayasankar P."/>
            <person name="Koringa P.G."/>
            <person name="Patel N.V."/>
            <person name="Hinsu A.T."/>
            <person name="Kumar R."/>
            <person name="Pandey M."/>
            <person name="Agarwal S."/>
            <person name="Srivastava S."/>
            <person name="Singh M."/>
            <person name="Iquebal M.A."/>
            <person name="Jaiswal S."/>
            <person name="Angadi U.B."/>
            <person name="Kumar N."/>
            <person name="Raza M."/>
            <person name="Shah T.M."/>
            <person name="Rai A."/>
            <person name="Jena J.K."/>
        </authorList>
    </citation>
    <scope>NUCLEOTIDE SEQUENCE [LARGE SCALE GENOMIC DNA]</scope>
    <source>
        <strain evidence="8">DASCIFA01</strain>
        <tissue evidence="8">Testis</tissue>
    </source>
</reference>
<evidence type="ECO:0000313" key="10">
    <source>
        <dbReference type="Proteomes" id="UP000290572"/>
    </source>
</evidence>
<evidence type="ECO:0000256" key="2">
    <source>
        <dbReference type="ARBA" id="ARBA00006843"/>
    </source>
</evidence>
<comment type="subcellular location">
    <subcellularLocation>
        <location evidence="1">Membrane</location>
    </subcellularLocation>
</comment>
<keyword evidence="5 7" id="KW-0472">Membrane</keyword>
<feature type="region of interest" description="Disordered" evidence="6">
    <location>
        <begin position="1"/>
        <end position="51"/>
    </location>
</feature>
<dbReference type="GO" id="GO:0016020">
    <property type="term" value="C:membrane"/>
    <property type="evidence" value="ECO:0007669"/>
    <property type="project" value="UniProtKB-SubCell"/>
</dbReference>
<protein>
    <submittedName>
        <fullName evidence="8">Tumor suppressor candidate 5-like protein</fullName>
    </submittedName>
</protein>
<evidence type="ECO:0000313" key="8">
    <source>
        <dbReference type="EMBL" id="RXN03245.1"/>
    </source>
</evidence>
<feature type="transmembrane region" description="Helical" evidence="7">
    <location>
        <begin position="86"/>
        <end position="107"/>
    </location>
</feature>
<feature type="transmembrane region" description="Helical" evidence="7">
    <location>
        <begin position="128"/>
        <end position="151"/>
    </location>
</feature>
<dbReference type="EMBL" id="QBIY01002291">
    <property type="protein sequence ID" value="RXN39264.1"/>
    <property type="molecule type" value="Genomic_DNA"/>
</dbReference>
<keyword evidence="3 7" id="KW-0812">Transmembrane</keyword>